<dbReference type="InterPro" id="IPR002347">
    <property type="entry name" value="SDR_fam"/>
</dbReference>
<dbReference type="HOGENOM" id="CLU_010194_9_1_5"/>
<organism evidence="2 3">
    <name type="scientific">Magnetospirillum gryphiswaldense (strain DSM 6361 / JCM 21280 / NBRC 15271 / MSR-1)</name>
    <dbReference type="NCBI Taxonomy" id="431944"/>
    <lineage>
        <taxon>Bacteria</taxon>
        <taxon>Pseudomonadati</taxon>
        <taxon>Pseudomonadota</taxon>
        <taxon>Alphaproteobacteria</taxon>
        <taxon>Rhodospirillales</taxon>
        <taxon>Rhodospirillaceae</taxon>
        <taxon>Magnetospirillum</taxon>
    </lineage>
</organism>
<protein>
    <submittedName>
        <fullName evidence="2">C-factor</fullName>
    </submittedName>
</protein>
<dbReference type="InterPro" id="IPR052184">
    <property type="entry name" value="SDR_enzymes"/>
</dbReference>
<reference evidence="2 3" key="1">
    <citation type="journal article" date="2014" name="Genome Announc.">
        <title>Complete genome sequence of Magnetospirillum gryphiswaldense MSR-1.</title>
        <authorList>
            <person name="Wang X."/>
            <person name="Wang Q."/>
            <person name="Zhang W."/>
            <person name="Wang Y."/>
            <person name="Li L."/>
            <person name="Wen T."/>
            <person name="Zhang T."/>
            <person name="Zhang Y."/>
            <person name="Xu J."/>
            <person name="Hu J."/>
            <person name="Li S."/>
            <person name="Liu L."/>
            <person name="Liu J."/>
            <person name="Jiang W."/>
            <person name="Tian J."/>
            <person name="Li Y."/>
            <person name="Schuler D."/>
            <person name="Wang L."/>
            <person name="Li J."/>
        </authorList>
    </citation>
    <scope>NUCLEOTIDE SEQUENCE [LARGE SCALE GENOMIC DNA]</scope>
    <source>
        <strain evidence="3">DSM 6361 / JCM 21280 / NBRC 15271 / MSR-1</strain>
    </source>
</reference>
<dbReference type="PRINTS" id="PR00080">
    <property type="entry name" value="SDRFAMILY"/>
</dbReference>
<keyword evidence="3" id="KW-1185">Reference proteome</keyword>
<dbReference type="SUPFAM" id="SSF51735">
    <property type="entry name" value="NAD(P)-binding Rossmann-fold domains"/>
    <property type="match status" value="1"/>
</dbReference>
<dbReference type="InterPro" id="IPR036291">
    <property type="entry name" value="NAD(P)-bd_dom_sf"/>
</dbReference>
<accession>V6F2R5</accession>
<comment type="similarity">
    <text evidence="1">Belongs to the short-chain dehydrogenases/reductases (SDR) family.</text>
</comment>
<evidence type="ECO:0000313" key="2">
    <source>
        <dbReference type="EMBL" id="CDK99692.1"/>
    </source>
</evidence>
<dbReference type="PANTHER" id="PTHR45458">
    <property type="entry name" value="SHORT-CHAIN DEHYDROGENASE/REDUCTASE SDR"/>
    <property type="match status" value="1"/>
</dbReference>
<dbReference type="eggNOG" id="COG1028">
    <property type="taxonomic scope" value="Bacteria"/>
</dbReference>
<name>V6F2R5_MAGGM</name>
<dbReference type="Gene3D" id="3.40.50.720">
    <property type="entry name" value="NAD(P)-binding Rossmann-like Domain"/>
    <property type="match status" value="1"/>
</dbReference>
<dbReference type="PRINTS" id="PR00081">
    <property type="entry name" value="GDHRDH"/>
</dbReference>
<dbReference type="AlphaFoldDB" id="V6F2R5"/>
<dbReference type="PANTHER" id="PTHR45458:SF1">
    <property type="entry name" value="SHORT CHAIN DEHYDROGENASE"/>
    <property type="match status" value="1"/>
</dbReference>
<dbReference type="Proteomes" id="UP000018922">
    <property type="component" value="Chromosome I"/>
</dbReference>
<dbReference type="STRING" id="1430440.MGMSRv2__2477"/>
<gene>
    <name evidence="2" type="ordered locus">MGMSRv2__2477</name>
</gene>
<dbReference type="KEGG" id="mgy:MGMSRv2__2477"/>
<dbReference type="GO" id="GO:0016616">
    <property type="term" value="F:oxidoreductase activity, acting on the CH-OH group of donors, NAD or NADP as acceptor"/>
    <property type="evidence" value="ECO:0007669"/>
    <property type="project" value="TreeGrafter"/>
</dbReference>
<sequence>MPTILITGANRGLGLEFVRQYAAAGWRVLATVRDPLSGRATSEAGGEVYVADMADIGTMRRLKQTLAGIQLDVVLNNAGIYGQDQSFGSVDADGFLKVMRVNALAPLQMAELFADQVPAGGIIAAISSKMGSVAENSSGGFYAYRASKAALNMVIKSLSLDLKDKGITVLALSPGWVRTDMGGANAPLEPPEAVAGMRAVLDKAKLADSGKFFHFDGTEVAW</sequence>
<evidence type="ECO:0000313" key="3">
    <source>
        <dbReference type="Proteomes" id="UP000018922"/>
    </source>
</evidence>
<dbReference type="EMBL" id="HG794546">
    <property type="protein sequence ID" value="CDK99692.1"/>
    <property type="molecule type" value="Genomic_DNA"/>
</dbReference>
<dbReference type="CDD" id="cd05325">
    <property type="entry name" value="carb_red_sniffer_like_SDR_c"/>
    <property type="match status" value="1"/>
</dbReference>
<proteinExistence type="inferred from homology"/>
<dbReference type="Pfam" id="PF00106">
    <property type="entry name" value="adh_short"/>
    <property type="match status" value="1"/>
</dbReference>
<evidence type="ECO:0000256" key="1">
    <source>
        <dbReference type="RuleBase" id="RU000363"/>
    </source>
</evidence>